<protein>
    <submittedName>
        <fullName evidence="1">Sulfotransferase family protein</fullName>
    </submittedName>
</protein>
<sequence>MKKPLWIFAHIPKTGGITMRGIIDSNVPSDQIYRYPLHQNQDKLIRSLTPKQKANFRWVYGHCRYGVHQHFHRSYRYITMLRDPVSRVISTYNFICSMPTNGLHHKVKKMSIEEFVTSEDPRISAPLHNHQTRFLSGQNDPDLTLAMNNLKDHFTFVGITEMYPQSVFLLNRLQGWKQTHYSKENVTKKRSKKPDISEQLTTHIRSMNELDYHLYESCKQQLQQKIKSLSPAEKKNLRSFIKKQD</sequence>
<dbReference type="EMBL" id="SLXV01000049">
    <property type="protein sequence ID" value="TCP63570.1"/>
    <property type="molecule type" value="Genomic_DNA"/>
</dbReference>
<dbReference type="InterPro" id="IPR005331">
    <property type="entry name" value="Sulfotransferase"/>
</dbReference>
<dbReference type="GO" id="GO:0008146">
    <property type="term" value="F:sulfotransferase activity"/>
    <property type="evidence" value="ECO:0007669"/>
    <property type="project" value="InterPro"/>
</dbReference>
<gene>
    <name evidence="1" type="ORF">EDD57_14914</name>
</gene>
<reference evidence="1 2" key="1">
    <citation type="submission" date="2019-03" db="EMBL/GenBank/DDBJ databases">
        <title>Genomic Encyclopedia of Type Strains, Phase IV (KMG-IV): sequencing the most valuable type-strain genomes for metagenomic binning, comparative biology and taxonomic classification.</title>
        <authorList>
            <person name="Goeker M."/>
        </authorList>
    </citation>
    <scope>NUCLEOTIDE SEQUENCE [LARGE SCALE GENOMIC DNA]</scope>
    <source>
        <strain evidence="1 2">DSM 46831</strain>
    </source>
</reference>
<keyword evidence="1" id="KW-0808">Transferase</keyword>
<dbReference type="Gene3D" id="3.40.50.300">
    <property type="entry name" value="P-loop containing nucleotide triphosphate hydrolases"/>
    <property type="match status" value="1"/>
</dbReference>
<evidence type="ECO:0000313" key="2">
    <source>
        <dbReference type="Proteomes" id="UP000294746"/>
    </source>
</evidence>
<dbReference type="OrthoDB" id="7981249at2"/>
<dbReference type="InterPro" id="IPR053259">
    <property type="entry name" value="Golvesin-related_Golgi"/>
</dbReference>
<comment type="caution">
    <text evidence="1">The sequence shown here is derived from an EMBL/GenBank/DDBJ whole genome shotgun (WGS) entry which is preliminary data.</text>
</comment>
<proteinExistence type="predicted"/>
<name>A0A4R2RIG0_9BACL</name>
<dbReference type="GO" id="GO:0016020">
    <property type="term" value="C:membrane"/>
    <property type="evidence" value="ECO:0007669"/>
    <property type="project" value="InterPro"/>
</dbReference>
<dbReference type="RefSeq" id="WP_131849782.1">
    <property type="nucleotide sequence ID" value="NZ_SLXV01000049.1"/>
</dbReference>
<dbReference type="Pfam" id="PF03567">
    <property type="entry name" value="Sulfotransfer_2"/>
    <property type="match status" value="1"/>
</dbReference>
<dbReference type="Proteomes" id="UP000294746">
    <property type="component" value="Unassembled WGS sequence"/>
</dbReference>
<dbReference type="AlphaFoldDB" id="A0A4R2RIG0"/>
<dbReference type="InterPro" id="IPR027417">
    <property type="entry name" value="P-loop_NTPase"/>
</dbReference>
<dbReference type="PANTHER" id="PTHR32301">
    <property type="entry name" value="COUNTIN RECEPTOR CNR3-RELATED"/>
    <property type="match status" value="1"/>
</dbReference>
<dbReference type="SUPFAM" id="SSF52540">
    <property type="entry name" value="P-loop containing nucleoside triphosphate hydrolases"/>
    <property type="match status" value="1"/>
</dbReference>
<evidence type="ECO:0000313" key="1">
    <source>
        <dbReference type="EMBL" id="TCP63570.1"/>
    </source>
</evidence>
<accession>A0A4R2RIG0</accession>
<dbReference type="PANTHER" id="PTHR32301:SF6">
    <property type="entry name" value="GOLVESIN-RELATED"/>
    <property type="match status" value="1"/>
</dbReference>
<organism evidence="1 2">
    <name type="scientific">Baia soyae</name>
    <dbReference type="NCBI Taxonomy" id="1544746"/>
    <lineage>
        <taxon>Bacteria</taxon>
        <taxon>Bacillati</taxon>
        <taxon>Bacillota</taxon>
        <taxon>Bacilli</taxon>
        <taxon>Bacillales</taxon>
        <taxon>Thermoactinomycetaceae</taxon>
        <taxon>Baia</taxon>
    </lineage>
</organism>
<keyword evidence="2" id="KW-1185">Reference proteome</keyword>